<dbReference type="SUPFAM" id="SSF47473">
    <property type="entry name" value="EF-hand"/>
    <property type="match status" value="1"/>
</dbReference>
<protein>
    <submittedName>
        <fullName evidence="3">Uncharacterized protein</fullName>
    </submittedName>
</protein>
<evidence type="ECO:0000256" key="1">
    <source>
        <dbReference type="ARBA" id="ARBA00010994"/>
    </source>
</evidence>
<proteinExistence type="inferred from homology"/>
<dbReference type="Pfam" id="PF05517">
    <property type="entry name" value="p25-alpha"/>
    <property type="match status" value="1"/>
</dbReference>
<reference evidence="3" key="1">
    <citation type="submission" date="2014-05" db="EMBL/GenBank/DDBJ databases">
        <title>The transcriptome of the halophilic microalga Tetraselmis sp. GSL018 isolated from the Great Salt Lake, Utah.</title>
        <authorList>
            <person name="Jinkerson R.E."/>
            <person name="D'Adamo S."/>
            <person name="Posewitz M.C."/>
        </authorList>
    </citation>
    <scope>NUCLEOTIDE SEQUENCE</scope>
    <source>
        <strain evidence="3">GSL018</strain>
    </source>
</reference>
<evidence type="ECO:0000256" key="2">
    <source>
        <dbReference type="SAM" id="MobiDB-lite"/>
    </source>
</evidence>
<comment type="similarity">
    <text evidence="1">Belongs to the TPPP family.</text>
</comment>
<dbReference type="EMBL" id="GBEZ01001695">
    <property type="protein sequence ID" value="JAC83299.1"/>
    <property type="molecule type" value="Transcribed_RNA"/>
</dbReference>
<dbReference type="GO" id="GO:0015631">
    <property type="term" value="F:tubulin binding"/>
    <property type="evidence" value="ECO:0007669"/>
    <property type="project" value="InterPro"/>
</dbReference>
<organism evidence="3">
    <name type="scientific">Tetraselmis sp. GSL018</name>
    <dbReference type="NCBI Taxonomy" id="582737"/>
    <lineage>
        <taxon>Eukaryota</taxon>
        <taxon>Viridiplantae</taxon>
        <taxon>Chlorophyta</taxon>
        <taxon>core chlorophytes</taxon>
        <taxon>Chlorodendrophyceae</taxon>
        <taxon>Chlorodendrales</taxon>
        <taxon>Chlorodendraceae</taxon>
        <taxon>Tetraselmis</taxon>
    </lineage>
</organism>
<feature type="region of interest" description="Disordered" evidence="2">
    <location>
        <begin position="12"/>
        <end position="38"/>
    </location>
</feature>
<evidence type="ECO:0000313" key="3">
    <source>
        <dbReference type="EMBL" id="JAC83299.1"/>
    </source>
</evidence>
<dbReference type="InterPro" id="IPR011992">
    <property type="entry name" value="EF-hand-dom_pair"/>
</dbReference>
<dbReference type="GO" id="GO:0046785">
    <property type="term" value="P:microtubule polymerization"/>
    <property type="evidence" value="ECO:0007669"/>
    <property type="project" value="InterPro"/>
</dbReference>
<gene>
    <name evidence="3" type="ORF">TSPGSL018_3682</name>
</gene>
<accession>A0A061SJS4</accession>
<dbReference type="Gene3D" id="1.10.238.10">
    <property type="entry name" value="EF-hand"/>
    <property type="match status" value="1"/>
</dbReference>
<sequence>MKKHMIAALALSKLSSSPKGREQRAPTSKPGRSSMFAGKEDFQDATEEALVERRLEAVYVSYSLFGCWRPDQLVYPQTSGAMSWPRFLALCKAAGLIDGQRVTLDALRNIFQSLVDKKTMKLEFPRFFMALDKISAQANKNPDEIMQHVLEINSEGLLRIRLTAET</sequence>
<name>A0A061SJS4_9CHLO</name>
<dbReference type="AlphaFoldDB" id="A0A061SJS4"/>
<dbReference type="InterPro" id="IPR008907">
    <property type="entry name" value="TPP/p25"/>
</dbReference>